<dbReference type="STRING" id="52131.GA0061100_1011064"/>
<dbReference type="OrthoDB" id="8305418at2"/>
<keyword evidence="3" id="KW-1185">Reference proteome</keyword>
<feature type="transmembrane region" description="Helical" evidence="1">
    <location>
        <begin position="45"/>
        <end position="64"/>
    </location>
</feature>
<dbReference type="Proteomes" id="UP000186228">
    <property type="component" value="Unassembled WGS sequence"/>
</dbReference>
<keyword evidence="1" id="KW-0472">Membrane</keyword>
<dbReference type="RefSeq" id="WP_075851619.1">
    <property type="nucleotide sequence ID" value="NZ_FMAC01000001.1"/>
</dbReference>
<dbReference type="AlphaFoldDB" id="A0A1C3U9R4"/>
<dbReference type="EMBL" id="FMAC01000001">
    <property type="protein sequence ID" value="SCB12213.1"/>
    <property type="molecule type" value="Genomic_DNA"/>
</dbReference>
<feature type="transmembrane region" description="Helical" evidence="1">
    <location>
        <begin position="71"/>
        <end position="91"/>
    </location>
</feature>
<accession>A0A1C3U9R4</accession>
<name>A0A1C3U9R4_9HYPH</name>
<evidence type="ECO:0000313" key="3">
    <source>
        <dbReference type="Proteomes" id="UP000186228"/>
    </source>
</evidence>
<organism evidence="2 3">
    <name type="scientific">Rhizobium hainanense</name>
    <dbReference type="NCBI Taxonomy" id="52131"/>
    <lineage>
        <taxon>Bacteria</taxon>
        <taxon>Pseudomonadati</taxon>
        <taxon>Pseudomonadota</taxon>
        <taxon>Alphaproteobacteria</taxon>
        <taxon>Hyphomicrobiales</taxon>
        <taxon>Rhizobiaceae</taxon>
        <taxon>Rhizobium/Agrobacterium group</taxon>
        <taxon>Rhizobium</taxon>
    </lineage>
</organism>
<proteinExistence type="predicted"/>
<keyword evidence="1" id="KW-1133">Transmembrane helix</keyword>
<reference evidence="3" key="1">
    <citation type="submission" date="2016-08" db="EMBL/GenBank/DDBJ databases">
        <authorList>
            <person name="Varghese N."/>
            <person name="Submissions Spin"/>
        </authorList>
    </citation>
    <scope>NUCLEOTIDE SEQUENCE [LARGE SCALE GENOMIC DNA]</scope>
    <source>
        <strain evidence="3">CCBAU 57015</strain>
    </source>
</reference>
<gene>
    <name evidence="2" type="ORF">GA0061100_1011064</name>
</gene>
<evidence type="ECO:0000256" key="1">
    <source>
        <dbReference type="SAM" id="Phobius"/>
    </source>
</evidence>
<protein>
    <submittedName>
        <fullName evidence="2">Uncharacterized protein</fullName>
    </submittedName>
</protein>
<sequence>MRGLLILYLILVAALPVAILATVLPANVYRAQGIEALDCDGPASVLLFAVPALLIYGAGTILLYRRRNRRLHLVASLCCVLIFCSVGWNAVAALRESYGASSVEACA</sequence>
<keyword evidence="1" id="KW-0812">Transmembrane</keyword>
<evidence type="ECO:0000313" key="2">
    <source>
        <dbReference type="EMBL" id="SCB12213.1"/>
    </source>
</evidence>